<comment type="caution">
    <text evidence="1">The sequence shown here is derived from an EMBL/GenBank/DDBJ whole genome shotgun (WGS) entry which is preliminary data.</text>
</comment>
<gene>
    <name evidence="1" type="ORF">AVEN_209886_1</name>
</gene>
<dbReference type="AlphaFoldDB" id="A0A4Y2MDL2"/>
<protein>
    <submittedName>
        <fullName evidence="1">Uncharacterized protein</fullName>
    </submittedName>
</protein>
<reference evidence="1 2" key="1">
    <citation type="journal article" date="2019" name="Sci. Rep.">
        <title>Orb-weaving spider Araneus ventricosus genome elucidates the spidroin gene catalogue.</title>
        <authorList>
            <person name="Kono N."/>
            <person name="Nakamura H."/>
            <person name="Ohtoshi R."/>
            <person name="Moran D.A.P."/>
            <person name="Shinohara A."/>
            <person name="Yoshida Y."/>
            <person name="Fujiwara M."/>
            <person name="Mori M."/>
            <person name="Tomita M."/>
            <person name="Arakawa K."/>
        </authorList>
    </citation>
    <scope>NUCLEOTIDE SEQUENCE [LARGE SCALE GENOMIC DNA]</scope>
</reference>
<name>A0A4Y2MDL2_ARAVE</name>
<dbReference type="Proteomes" id="UP000499080">
    <property type="component" value="Unassembled WGS sequence"/>
</dbReference>
<organism evidence="1 2">
    <name type="scientific">Araneus ventricosus</name>
    <name type="common">Orbweaver spider</name>
    <name type="synonym">Epeira ventricosa</name>
    <dbReference type="NCBI Taxonomy" id="182803"/>
    <lineage>
        <taxon>Eukaryota</taxon>
        <taxon>Metazoa</taxon>
        <taxon>Ecdysozoa</taxon>
        <taxon>Arthropoda</taxon>
        <taxon>Chelicerata</taxon>
        <taxon>Arachnida</taxon>
        <taxon>Araneae</taxon>
        <taxon>Araneomorphae</taxon>
        <taxon>Entelegynae</taxon>
        <taxon>Araneoidea</taxon>
        <taxon>Araneidae</taxon>
        <taxon>Araneus</taxon>
    </lineage>
</organism>
<proteinExistence type="predicted"/>
<sequence>MKSGLEFENHFKHLKIAYFLEKCKENILFLVSPGVKNDIESIVIKLCLPDVSRKKTDDREEFGEGILGEIDGVSTHAKIMLIVQSTEAQDGDEKTLNHILLKTGAHAREGLLINILKVPDPGEELAPPYWISNYN</sequence>
<evidence type="ECO:0000313" key="1">
    <source>
        <dbReference type="EMBL" id="GBN24683.1"/>
    </source>
</evidence>
<keyword evidence="2" id="KW-1185">Reference proteome</keyword>
<dbReference type="EMBL" id="BGPR01007152">
    <property type="protein sequence ID" value="GBN24683.1"/>
    <property type="molecule type" value="Genomic_DNA"/>
</dbReference>
<evidence type="ECO:0000313" key="2">
    <source>
        <dbReference type="Proteomes" id="UP000499080"/>
    </source>
</evidence>
<accession>A0A4Y2MDL2</accession>